<evidence type="ECO:0000256" key="3">
    <source>
        <dbReference type="ARBA" id="ARBA00023235"/>
    </source>
</evidence>
<dbReference type="Gene3D" id="2.40.100.10">
    <property type="entry name" value="Cyclophilin-like"/>
    <property type="match status" value="1"/>
</dbReference>
<reference evidence="6" key="1">
    <citation type="journal article" date="2014" name="Genome Biol. Evol.">
        <title>Pangenome evidence for extensive interdomain horizontal transfer affecting lineage core and shell genes in uncultured planktonic thaumarchaeota and euryarchaeota.</title>
        <authorList>
            <person name="Deschamps P."/>
            <person name="Zivanovic Y."/>
            <person name="Moreira D."/>
            <person name="Rodriguez-Valera F."/>
            <person name="Lopez-Garcia P."/>
        </authorList>
    </citation>
    <scope>NUCLEOTIDE SEQUENCE</scope>
</reference>
<dbReference type="SUPFAM" id="SSF50891">
    <property type="entry name" value="Cyclophilin-like"/>
    <property type="match status" value="1"/>
</dbReference>
<dbReference type="CDD" id="cd00317">
    <property type="entry name" value="cyclophilin"/>
    <property type="match status" value="1"/>
</dbReference>
<protein>
    <recommendedName>
        <fullName evidence="1">peptidylprolyl isomerase</fullName>
        <ecNumber evidence="1">5.2.1.8</ecNumber>
    </recommendedName>
</protein>
<dbReference type="InterPro" id="IPR002130">
    <property type="entry name" value="Cyclophilin-type_PPIase_dom"/>
</dbReference>
<keyword evidence="3 6" id="KW-0413">Isomerase</keyword>
<dbReference type="PROSITE" id="PS50072">
    <property type="entry name" value="CSA_PPIASE_2"/>
    <property type="match status" value="1"/>
</dbReference>
<sequence length="573" mass="64638">MNFKFLIISIVIISGFVGSAFAVDAAVPICLEWTDGVCTSILPEVYAPPREFSQEEIDEMKQKAVLITMHEVTFLIEFFPEDAPNTVRNFLELVESGYYDGIVFHRIIPGFMIQAGDPNTKDPEIDRSLWGQGGPDYQIQEEFNTIQHNRGIVSMARSDHPDSAGSQFFIVTKYSPHLDGQYTVFGRLVPGTPQGLNHIASLATDSNNAPLDLLQATIKKARIIEPYTSSNLVTPDRIQSIIKNDQRSTGDFTVYHNSLHNVVFDIPYRWELTEAAGEQLGVIIEPSVLEHNVKAQIEESGFIPKVVVYAEPRDPREDVGVSTAYFSLQGGDDPEILSNYVFENDDGRKAHLITMTQEIDDIERGTVQFKIMQLTFIGSESQYSIIYVNVTEWFRYELNAFLHTVDNFEIMIDGKMQPINFDDSPIFKQVIADAREKPEHEPLPPVRIGGCLIATATYGSELAPQVQLLREIRDNTILQTQSGTSFMTTFNQFYYSFSPAIADYERENTIFKETVKLTLTPLLLSLTLLQHVDIDSEYDMLGYGIGIILLNIGMYFVAPAVLITKIRSFYKLQ</sequence>
<keyword evidence="4" id="KW-0812">Transmembrane</keyword>
<name>A0A075HX76_9ARCH</name>
<dbReference type="NCBIfam" id="NF041770">
    <property type="entry name" value="CFI_box_CTERM"/>
    <property type="match status" value="1"/>
</dbReference>
<keyword evidence="4" id="KW-0472">Membrane</keyword>
<gene>
    <name evidence="6" type="primary">PPIB</name>
    <name evidence="6" type="synonym">ppiB</name>
</gene>
<keyword evidence="4" id="KW-1133">Transmembrane helix</keyword>
<dbReference type="InterPro" id="IPR029000">
    <property type="entry name" value="Cyclophilin-like_dom_sf"/>
</dbReference>
<evidence type="ECO:0000256" key="1">
    <source>
        <dbReference type="ARBA" id="ARBA00013194"/>
    </source>
</evidence>
<dbReference type="AlphaFoldDB" id="A0A075HX76"/>
<proteinExistence type="predicted"/>
<evidence type="ECO:0000256" key="4">
    <source>
        <dbReference type="SAM" id="Phobius"/>
    </source>
</evidence>
<dbReference type="EC" id="5.2.1.8" evidence="1"/>
<dbReference type="InterPro" id="IPR049886">
    <property type="entry name" value="CFI_box_CTERM_dom"/>
</dbReference>
<keyword evidence="2" id="KW-0697">Rotamase</keyword>
<dbReference type="InterPro" id="IPR044666">
    <property type="entry name" value="Cyclophilin_A-like"/>
</dbReference>
<dbReference type="Pfam" id="PF00160">
    <property type="entry name" value="Pro_isomerase"/>
    <property type="match status" value="1"/>
</dbReference>
<evidence type="ECO:0000256" key="2">
    <source>
        <dbReference type="ARBA" id="ARBA00023110"/>
    </source>
</evidence>
<accession>A0A075HX76</accession>
<organism evidence="6">
    <name type="scientific">uncultured marine thaumarchaeote KM3_82_D11</name>
    <dbReference type="NCBI Taxonomy" id="1456305"/>
    <lineage>
        <taxon>Archaea</taxon>
        <taxon>Nitrososphaerota</taxon>
        <taxon>environmental samples</taxon>
    </lineage>
</organism>
<feature type="domain" description="PPIase cyclophilin-type" evidence="5">
    <location>
        <begin position="76"/>
        <end position="210"/>
    </location>
</feature>
<dbReference type="PANTHER" id="PTHR45625:SF4">
    <property type="entry name" value="PEPTIDYLPROLYL ISOMERASE DOMAIN AND WD REPEAT-CONTAINING PROTEIN 1"/>
    <property type="match status" value="1"/>
</dbReference>
<feature type="transmembrane region" description="Helical" evidence="4">
    <location>
        <begin position="540"/>
        <end position="563"/>
    </location>
</feature>
<evidence type="ECO:0000313" key="6">
    <source>
        <dbReference type="EMBL" id="AIF18383.1"/>
    </source>
</evidence>
<dbReference type="PRINTS" id="PR00153">
    <property type="entry name" value="CSAPPISMRASE"/>
</dbReference>
<dbReference type="PANTHER" id="PTHR45625">
    <property type="entry name" value="PEPTIDYL-PROLYL CIS-TRANS ISOMERASE-RELATED"/>
    <property type="match status" value="1"/>
</dbReference>
<dbReference type="GO" id="GO:0003755">
    <property type="term" value="F:peptidyl-prolyl cis-trans isomerase activity"/>
    <property type="evidence" value="ECO:0007669"/>
    <property type="project" value="UniProtKB-KW"/>
</dbReference>
<dbReference type="EMBL" id="KF901108">
    <property type="protein sequence ID" value="AIF18383.1"/>
    <property type="molecule type" value="Genomic_DNA"/>
</dbReference>
<evidence type="ECO:0000259" key="5">
    <source>
        <dbReference type="PROSITE" id="PS50072"/>
    </source>
</evidence>